<evidence type="ECO:0000313" key="3">
    <source>
        <dbReference type="Proteomes" id="UP000184171"/>
    </source>
</evidence>
<evidence type="ECO:0000313" key="2">
    <source>
        <dbReference type="EMBL" id="SHI44817.1"/>
    </source>
</evidence>
<dbReference type="AlphaFoldDB" id="A0A1M6B838"/>
<dbReference type="GO" id="GO:0003700">
    <property type="term" value="F:DNA-binding transcription factor activity"/>
    <property type="evidence" value="ECO:0007669"/>
    <property type="project" value="TreeGrafter"/>
</dbReference>
<protein>
    <submittedName>
        <fullName evidence="2">Cyclic nucleotide-binding domain-containing protein</fullName>
    </submittedName>
</protein>
<evidence type="ECO:0000259" key="1">
    <source>
        <dbReference type="PROSITE" id="PS50042"/>
    </source>
</evidence>
<dbReference type="InterPro" id="IPR014710">
    <property type="entry name" value="RmlC-like_jellyroll"/>
</dbReference>
<dbReference type="PROSITE" id="PS50042">
    <property type="entry name" value="CNMP_BINDING_3"/>
    <property type="match status" value="1"/>
</dbReference>
<dbReference type="InterPro" id="IPR000595">
    <property type="entry name" value="cNMP-bd_dom"/>
</dbReference>
<dbReference type="SUPFAM" id="SSF51206">
    <property type="entry name" value="cAMP-binding domain-like"/>
    <property type="match status" value="1"/>
</dbReference>
<gene>
    <name evidence="2" type="ORF">SAMN02745165_00071</name>
</gene>
<dbReference type="RefSeq" id="WP_072904766.1">
    <property type="nucleotide sequence ID" value="NZ_FQZT01000001.1"/>
</dbReference>
<name>A0A1M6B838_MALRU</name>
<keyword evidence="3" id="KW-1185">Reference proteome</keyword>
<dbReference type="OrthoDB" id="9784809at2"/>
<dbReference type="SMART" id="SM00100">
    <property type="entry name" value="cNMP"/>
    <property type="match status" value="1"/>
</dbReference>
<dbReference type="InterPro" id="IPR050397">
    <property type="entry name" value="Env_Response_Regulators"/>
</dbReference>
<dbReference type="CDD" id="cd00038">
    <property type="entry name" value="CAP_ED"/>
    <property type="match status" value="1"/>
</dbReference>
<feature type="domain" description="Cyclic nucleotide-binding" evidence="1">
    <location>
        <begin position="14"/>
        <end position="116"/>
    </location>
</feature>
<dbReference type="PANTHER" id="PTHR24567">
    <property type="entry name" value="CRP FAMILY TRANSCRIPTIONAL REGULATORY PROTEIN"/>
    <property type="match status" value="1"/>
</dbReference>
<reference evidence="2 3" key="1">
    <citation type="submission" date="2016-11" db="EMBL/GenBank/DDBJ databases">
        <authorList>
            <person name="Jaros S."/>
            <person name="Januszkiewicz K."/>
            <person name="Wedrychowicz H."/>
        </authorList>
    </citation>
    <scope>NUCLEOTIDE SEQUENCE [LARGE SCALE GENOMIC DNA]</scope>
    <source>
        <strain evidence="2 3">DSM 5091</strain>
    </source>
</reference>
<organism evidence="2 3">
    <name type="scientific">Malonomonas rubra DSM 5091</name>
    <dbReference type="NCBI Taxonomy" id="1122189"/>
    <lineage>
        <taxon>Bacteria</taxon>
        <taxon>Pseudomonadati</taxon>
        <taxon>Thermodesulfobacteriota</taxon>
        <taxon>Desulfuromonadia</taxon>
        <taxon>Desulfuromonadales</taxon>
        <taxon>Geopsychrobacteraceae</taxon>
        <taxon>Malonomonas</taxon>
    </lineage>
</organism>
<dbReference type="Pfam" id="PF00027">
    <property type="entry name" value="cNMP_binding"/>
    <property type="match status" value="1"/>
</dbReference>
<dbReference type="InterPro" id="IPR018490">
    <property type="entry name" value="cNMP-bd_dom_sf"/>
</dbReference>
<dbReference type="PANTHER" id="PTHR24567:SF74">
    <property type="entry name" value="HTH-TYPE TRANSCRIPTIONAL REGULATOR ARCR"/>
    <property type="match status" value="1"/>
</dbReference>
<proteinExistence type="predicted"/>
<dbReference type="EMBL" id="FQZT01000001">
    <property type="protein sequence ID" value="SHI44817.1"/>
    <property type="molecule type" value="Genomic_DNA"/>
</dbReference>
<sequence>MSQVDFSGLHDSPLFNDMSSDEVNKLQQLFTMKKVEEGKTIFIENMPGESLYLIKQGTVQISRMLAEGDEQVLIVLGPDDIFGEMAVLDGGSRSATARIAEDAILYGLNRKTFDALASKNASLCLKLALNIVRIFSERIRNSQKDYRAMLLASLKRNKSA</sequence>
<dbReference type="GO" id="GO:0005829">
    <property type="term" value="C:cytosol"/>
    <property type="evidence" value="ECO:0007669"/>
    <property type="project" value="TreeGrafter"/>
</dbReference>
<dbReference type="Proteomes" id="UP000184171">
    <property type="component" value="Unassembled WGS sequence"/>
</dbReference>
<accession>A0A1M6B838</accession>
<dbReference type="STRING" id="1122189.SAMN02745165_00071"/>
<dbReference type="Gene3D" id="2.60.120.10">
    <property type="entry name" value="Jelly Rolls"/>
    <property type="match status" value="1"/>
</dbReference>